<evidence type="ECO:0000313" key="1">
    <source>
        <dbReference type="EMBL" id="KAI4295788.1"/>
    </source>
</evidence>
<reference evidence="1 2" key="1">
    <citation type="journal article" date="2022" name="DNA Res.">
        <title>Chromosomal-level genome assembly of the orchid tree Bauhinia variegata (Leguminosae; Cercidoideae) supports the allotetraploid origin hypothesis of Bauhinia.</title>
        <authorList>
            <person name="Zhong Y."/>
            <person name="Chen Y."/>
            <person name="Zheng D."/>
            <person name="Pang J."/>
            <person name="Liu Y."/>
            <person name="Luo S."/>
            <person name="Meng S."/>
            <person name="Qian L."/>
            <person name="Wei D."/>
            <person name="Dai S."/>
            <person name="Zhou R."/>
        </authorList>
    </citation>
    <scope>NUCLEOTIDE SEQUENCE [LARGE SCALE GENOMIC DNA]</scope>
    <source>
        <strain evidence="1">BV-YZ2020</strain>
    </source>
</reference>
<sequence>MPTNDLDFLWRSNTNTWYVVVMGLTRWLWASSSYMGHVFDFFCTTCFDIFTATLTSRNQKCEQRSETSHSLWSSYMVTSATWNNLRMHIFLTVELICAFKFHDKYERKGFSLLKHVEKQTKTRRGKSDNLPPLNATWIDQQGKDEMESQKTGDKHS</sequence>
<keyword evidence="2" id="KW-1185">Reference proteome</keyword>
<gene>
    <name evidence="1" type="ORF">L6164_035796</name>
</gene>
<organism evidence="1 2">
    <name type="scientific">Bauhinia variegata</name>
    <name type="common">Purple orchid tree</name>
    <name type="synonym">Phanera variegata</name>
    <dbReference type="NCBI Taxonomy" id="167791"/>
    <lineage>
        <taxon>Eukaryota</taxon>
        <taxon>Viridiplantae</taxon>
        <taxon>Streptophyta</taxon>
        <taxon>Embryophyta</taxon>
        <taxon>Tracheophyta</taxon>
        <taxon>Spermatophyta</taxon>
        <taxon>Magnoliopsida</taxon>
        <taxon>eudicotyledons</taxon>
        <taxon>Gunneridae</taxon>
        <taxon>Pentapetalae</taxon>
        <taxon>rosids</taxon>
        <taxon>fabids</taxon>
        <taxon>Fabales</taxon>
        <taxon>Fabaceae</taxon>
        <taxon>Cercidoideae</taxon>
        <taxon>Cercideae</taxon>
        <taxon>Bauhiniinae</taxon>
        <taxon>Bauhinia</taxon>
    </lineage>
</organism>
<accession>A0ACB9KF32</accession>
<name>A0ACB9KF32_BAUVA</name>
<proteinExistence type="predicted"/>
<dbReference type="EMBL" id="CM039439">
    <property type="protein sequence ID" value="KAI4295788.1"/>
    <property type="molecule type" value="Genomic_DNA"/>
</dbReference>
<protein>
    <submittedName>
        <fullName evidence="1">Uncharacterized protein</fullName>
    </submittedName>
</protein>
<evidence type="ECO:0000313" key="2">
    <source>
        <dbReference type="Proteomes" id="UP000828941"/>
    </source>
</evidence>
<dbReference type="Proteomes" id="UP000828941">
    <property type="component" value="Chromosome 14"/>
</dbReference>
<comment type="caution">
    <text evidence="1">The sequence shown here is derived from an EMBL/GenBank/DDBJ whole genome shotgun (WGS) entry which is preliminary data.</text>
</comment>